<dbReference type="Gene3D" id="3.90.70.80">
    <property type="match status" value="1"/>
</dbReference>
<dbReference type="PANTHER" id="PTHR12419:SF7">
    <property type="entry name" value="OTU DOMAIN-CONTAINING PROTEIN 3"/>
    <property type="match status" value="1"/>
</dbReference>
<sequence length="246" mass="28124">MSFTTTTYQREFPGLSRLGLYASKIDGDGNCLFRSLSDQKFGYPTEHEVMRGNTIDYMRDHPEEFKGFIPVNPGGGTRRNPKRKNTQPTTVFTPTQEEIDRVWEQHLAYMAEGGTWGDNIELVAFARAYNVNIRIYVHDFAYNIFAGPEDPDREVLHIAWHKWEHYSSIRNIDGPHTGLPEVRVRAADPETEEKQEEMLANAPYALPWQIDVVSKSLPYLVDKTTIKKTLEEAKGNIDAAVSKLMD</sequence>
<evidence type="ECO:0000313" key="4">
    <source>
        <dbReference type="Proteomes" id="UP000799776"/>
    </source>
</evidence>
<evidence type="ECO:0000256" key="1">
    <source>
        <dbReference type="SAM" id="MobiDB-lite"/>
    </source>
</evidence>
<dbReference type="SUPFAM" id="SSF54001">
    <property type="entry name" value="Cysteine proteinases"/>
    <property type="match status" value="1"/>
</dbReference>
<reference evidence="3" key="1">
    <citation type="journal article" date="2020" name="Stud. Mycol.">
        <title>101 Dothideomycetes genomes: a test case for predicting lifestyles and emergence of pathogens.</title>
        <authorList>
            <person name="Haridas S."/>
            <person name="Albert R."/>
            <person name="Binder M."/>
            <person name="Bloem J."/>
            <person name="Labutti K."/>
            <person name="Salamov A."/>
            <person name="Andreopoulos B."/>
            <person name="Baker S."/>
            <person name="Barry K."/>
            <person name="Bills G."/>
            <person name="Bluhm B."/>
            <person name="Cannon C."/>
            <person name="Castanera R."/>
            <person name="Culley D."/>
            <person name="Daum C."/>
            <person name="Ezra D."/>
            <person name="Gonzalez J."/>
            <person name="Henrissat B."/>
            <person name="Kuo A."/>
            <person name="Liang C."/>
            <person name="Lipzen A."/>
            <person name="Lutzoni F."/>
            <person name="Magnuson J."/>
            <person name="Mondo S."/>
            <person name="Nolan M."/>
            <person name="Ohm R."/>
            <person name="Pangilinan J."/>
            <person name="Park H.-J."/>
            <person name="Ramirez L."/>
            <person name="Alfaro M."/>
            <person name="Sun H."/>
            <person name="Tritt A."/>
            <person name="Yoshinaga Y."/>
            <person name="Zwiers L.-H."/>
            <person name="Turgeon B."/>
            <person name="Goodwin S."/>
            <person name="Spatafora J."/>
            <person name="Crous P."/>
            <person name="Grigoriev I."/>
        </authorList>
    </citation>
    <scope>NUCLEOTIDE SEQUENCE</scope>
    <source>
        <strain evidence="3">CBS 121410</strain>
    </source>
</reference>
<protein>
    <submittedName>
        <fullName evidence="3">Cysteine proteinase</fullName>
    </submittedName>
</protein>
<proteinExistence type="predicted"/>
<dbReference type="InterPro" id="IPR050704">
    <property type="entry name" value="Peptidase_C85-like"/>
</dbReference>
<evidence type="ECO:0000259" key="2">
    <source>
        <dbReference type="PROSITE" id="PS50802"/>
    </source>
</evidence>
<accession>A0A9P4HQR4</accession>
<keyword evidence="4" id="KW-1185">Reference proteome</keyword>
<dbReference type="GO" id="GO:0004843">
    <property type="term" value="F:cysteine-type deubiquitinase activity"/>
    <property type="evidence" value="ECO:0007669"/>
    <property type="project" value="TreeGrafter"/>
</dbReference>
<dbReference type="CDD" id="cd22756">
    <property type="entry name" value="OTU_OTUD3-like"/>
    <property type="match status" value="1"/>
</dbReference>
<dbReference type="OrthoDB" id="409956at2759"/>
<dbReference type="InterPro" id="IPR038765">
    <property type="entry name" value="Papain-like_cys_pep_sf"/>
</dbReference>
<dbReference type="GO" id="GO:0016579">
    <property type="term" value="P:protein deubiquitination"/>
    <property type="evidence" value="ECO:0007669"/>
    <property type="project" value="TreeGrafter"/>
</dbReference>
<dbReference type="InterPro" id="IPR003323">
    <property type="entry name" value="OTU_dom"/>
</dbReference>
<dbReference type="EMBL" id="ML978766">
    <property type="protein sequence ID" value="KAF2083645.1"/>
    <property type="molecule type" value="Genomic_DNA"/>
</dbReference>
<feature type="region of interest" description="Disordered" evidence="1">
    <location>
        <begin position="70"/>
        <end position="89"/>
    </location>
</feature>
<dbReference type="PANTHER" id="PTHR12419">
    <property type="entry name" value="OTU DOMAIN CONTAINING PROTEIN"/>
    <property type="match status" value="1"/>
</dbReference>
<name>A0A9P4HQR4_9PEZI</name>
<dbReference type="AlphaFoldDB" id="A0A9P4HQR4"/>
<feature type="non-terminal residue" evidence="3">
    <location>
        <position position="246"/>
    </location>
</feature>
<dbReference type="PROSITE" id="PS50802">
    <property type="entry name" value="OTU"/>
    <property type="match status" value="1"/>
</dbReference>
<dbReference type="Proteomes" id="UP000799776">
    <property type="component" value="Unassembled WGS sequence"/>
</dbReference>
<comment type="caution">
    <text evidence="3">The sequence shown here is derived from an EMBL/GenBank/DDBJ whole genome shotgun (WGS) entry which is preliminary data.</text>
</comment>
<organism evidence="3 4">
    <name type="scientific">Saccharata proteae CBS 121410</name>
    <dbReference type="NCBI Taxonomy" id="1314787"/>
    <lineage>
        <taxon>Eukaryota</taxon>
        <taxon>Fungi</taxon>
        <taxon>Dikarya</taxon>
        <taxon>Ascomycota</taxon>
        <taxon>Pezizomycotina</taxon>
        <taxon>Dothideomycetes</taxon>
        <taxon>Dothideomycetes incertae sedis</taxon>
        <taxon>Botryosphaeriales</taxon>
        <taxon>Saccharataceae</taxon>
        <taxon>Saccharata</taxon>
    </lineage>
</organism>
<evidence type="ECO:0000313" key="3">
    <source>
        <dbReference type="EMBL" id="KAF2083645.1"/>
    </source>
</evidence>
<dbReference type="Pfam" id="PF02338">
    <property type="entry name" value="OTU"/>
    <property type="match status" value="1"/>
</dbReference>
<gene>
    <name evidence="3" type="ORF">K490DRAFT_51118</name>
</gene>
<feature type="domain" description="OTU" evidence="2">
    <location>
        <begin position="20"/>
        <end position="172"/>
    </location>
</feature>